<gene>
    <name evidence="1" type="ORF">ERS013200_01985</name>
</gene>
<dbReference type="AlphaFoldDB" id="A0A655Q9E7"/>
<organism evidence="1 2">
    <name type="scientific">Vibrio cholerae</name>
    <dbReference type="NCBI Taxonomy" id="666"/>
    <lineage>
        <taxon>Bacteria</taxon>
        <taxon>Pseudomonadati</taxon>
        <taxon>Pseudomonadota</taxon>
        <taxon>Gammaproteobacteria</taxon>
        <taxon>Vibrionales</taxon>
        <taxon>Vibrionaceae</taxon>
        <taxon>Vibrio</taxon>
    </lineage>
</organism>
<dbReference type="Proteomes" id="UP000041770">
    <property type="component" value="Unassembled WGS sequence"/>
</dbReference>
<evidence type="ECO:0000313" key="1">
    <source>
        <dbReference type="EMBL" id="CSC67498.1"/>
    </source>
</evidence>
<accession>A0A655Q9E7</accession>
<protein>
    <submittedName>
        <fullName evidence="1">Uncharacterized protein</fullName>
    </submittedName>
</protein>
<sequence>MIKQNLFGSGFASRKSGYLETLIGHVLGQHFAKFSVVFDNVETGLVRHGDLVFTVYPSRNKRPILTENIISKTNISVCFCQKTECLSK</sequence>
<proteinExistence type="predicted"/>
<reference evidence="1 2" key="1">
    <citation type="submission" date="2015-07" db="EMBL/GenBank/DDBJ databases">
        <authorList>
            <consortium name="Pathogen Informatics"/>
        </authorList>
    </citation>
    <scope>NUCLEOTIDE SEQUENCE [LARGE SCALE GENOMIC DNA]</scope>
    <source>
        <strain evidence="1 2">A316</strain>
    </source>
</reference>
<dbReference type="EMBL" id="CWQY01000011">
    <property type="protein sequence ID" value="CSC67498.1"/>
    <property type="molecule type" value="Genomic_DNA"/>
</dbReference>
<evidence type="ECO:0000313" key="2">
    <source>
        <dbReference type="Proteomes" id="UP000041770"/>
    </source>
</evidence>
<name>A0A655Q9E7_VIBCL</name>